<name>A0AAF0YFD3_9TREE</name>
<proteinExistence type="inferred from homology"/>
<organism evidence="5 6">
    <name type="scientific">Vanrija pseudolonga</name>
    <dbReference type="NCBI Taxonomy" id="143232"/>
    <lineage>
        <taxon>Eukaryota</taxon>
        <taxon>Fungi</taxon>
        <taxon>Dikarya</taxon>
        <taxon>Basidiomycota</taxon>
        <taxon>Agaricomycotina</taxon>
        <taxon>Tremellomycetes</taxon>
        <taxon>Trichosporonales</taxon>
        <taxon>Trichosporonaceae</taxon>
        <taxon>Vanrija</taxon>
    </lineage>
</organism>
<evidence type="ECO:0000313" key="6">
    <source>
        <dbReference type="Proteomes" id="UP000827549"/>
    </source>
</evidence>
<keyword evidence="6" id="KW-1185">Reference proteome</keyword>
<dbReference type="InterPro" id="IPR045851">
    <property type="entry name" value="AMP-bd_C_sf"/>
</dbReference>
<dbReference type="Pfam" id="PF00501">
    <property type="entry name" value="AMP-binding"/>
    <property type="match status" value="1"/>
</dbReference>
<feature type="domain" description="AMP-dependent synthetase/ligase" evidence="3">
    <location>
        <begin position="38"/>
        <end position="404"/>
    </location>
</feature>
<evidence type="ECO:0000256" key="1">
    <source>
        <dbReference type="ARBA" id="ARBA00006432"/>
    </source>
</evidence>
<dbReference type="Pfam" id="PF13193">
    <property type="entry name" value="AMP-binding_C"/>
    <property type="match status" value="1"/>
</dbReference>
<evidence type="ECO:0000259" key="3">
    <source>
        <dbReference type="Pfam" id="PF00501"/>
    </source>
</evidence>
<dbReference type="InterPro" id="IPR020845">
    <property type="entry name" value="AMP-binding_CS"/>
</dbReference>
<evidence type="ECO:0000259" key="4">
    <source>
        <dbReference type="Pfam" id="PF13193"/>
    </source>
</evidence>
<dbReference type="Gene3D" id="3.30.300.30">
    <property type="match status" value="1"/>
</dbReference>
<dbReference type="Gene3D" id="3.40.50.980">
    <property type="match status" value="2"/>
</dbReference>
<dbReference type="InterPro" id="IPR000873">
    <property type="entry name" value="AMP-dep_synth/lig_dom"/>
</dbReference>
<feature type="domain" description="AMP-binding enzyme C-terminal" evidence="4">
    <location>
        <begin position="455"/>
        <end position="539"/>
    </location>
</feature>
<dbReference type="RefSeq" id="XP_062629970.1">
    <property type="nucleotide sequence ID" value="XM_062773986.1"/>
</dbReference>
<dbReference type="Proteomes" id="UP000827549">
    <property type="component" value="Chromosome 5"/>
</dbReference>
<dbReference type="Gene3D" id="2.30.38.10">
    <property type="entry name" value="Luciferase, Domain 3"/>
    <property type="match status" value="1"/>
</dbReference>
<gene>
    <name evidence="5" type="primary">4CLL7</name>
    <name evidence="5" type="ORF">LOC62_05G007461</name>
</gene>
<dbReference type="AlphaFoldDB" id="A0AAF0YFD3"/>
<dbReference type="PROSITE" id="PS00455">
    <property type="entry name" value="AMP_BINDING"/>
    <property type="match status" value="1"/>
</dbReference>
<dbReference type="PANTHER" id="PTHR24096:SF149">
    <property type="entry name" value="AMP-BINDING DOMAIN-CONTAINING PROTEIN-RELATED"/>
    <property type="match status" value="1"/>
</dbReference>
<evidence type="ECO:0000256" key="2">
    <source>
        <dbReference type="ARBA" id="ARBA00022598"/>
    </source>
</evidence>
<evidence type="ECO:0000313" key="5">
    <source>
        <dbReference type="EMBL" id="WOO83944.1"/>
    </source>
</evidence>
<accession>A0AAF0YFD3</accession>
<dbReference type="GeneID" id="87810634"/>
<sequence>MTIYTSHWDAPALPETSIFTYLFPDSAADSPLERFDPALPAFISPLTDTTVSRAQLKENALRLASGLRKLGLKKYDTACVWGANSLPWISAVFGLIAAGVTVTPANVAYESHEIAHQINDSGASLLFVDPANLITFEKAKPNLRNIFPASRIVLLCRTEDKPEISPYKSVYELFGDVAPAERFVGQDAINSAAWLCYSSGTTGLPKGVVTTHHNLTSQLQALNVMHEPLKSGEDSVLGILPLSHIFGAIIVLLQPITVGVPVIVLPKFEEVSVYSAIQKYKITYSLVVPPILIVMLHSQISKNYDLSSLKALLSGAAPLSKELCTEFKKRYPDFKLAQGYGMTETSPVIMSMTAADGAAHEGQCGRLIPTWEARLVKEDGENASKPGESGELWVRGPSTMKGYHNNTEANDKSFAEGRWFKTGDVLTRTEDGWYQVVDRVKELIKYKGFQVPPAELEALLLTNPDVVDVGVIGVWDESQATELPRAYVVANPRLGLKPDGYAKFTRDIGAWVAARVAPQKKLRGGVVVIAAIPKSPSGKILRKDLRKRAEEEIKAAGGLKTDSRL</sequence>
<dbReference type="GO" id="GO:0016405">
    <property type="term" value="F:CoA-ligase activity"/>
    <property type="evidence" value="ECO:0007669"/>
    <property type="project" value="TreeGrafter"/>
</dbReference>
<dbReference type="CDD" id="cd05911">
    <property type="entry name" value="Firefly_Luc_like"/>
    <property type="match status" value="1"/>
</dbReference>
<dbReference type="InterPro" id="IPR025110">
    <property type="entry name" value="AMP-bd_C"/>
</dbReference>
<dbReference type="SUPFAM" id="SSF56801">
    <property type="entry name" value="Acetyl-CoA synthetase-like"/>
    <property type="match status" value="1"/>
</dbReference>
<comment type="similarity">
    <text evidence="1">Belongs to the ATP-dependent AMP-binding enzyme family.</text>
</comment>
<protein>
    <submittedName>
        <fullName evidence="5">4-coumarate--CoA ligase-like 7</fullName>
    </submittedName>
</protein>
<dbReference type="EMBL" id="CP086718">
    <property type="protein sequence ID" value="WOO83944.1"/>
    <property type="molecule type" value="Genomic_DNA"/>
</dbReference>
<dbReference type="PANTHER" id="PTHR24096">
    <property type="entry name" value="LONG-CHAIN-FATTY-ACID--COA LIGASE"/>
    <property type="match status" value="1"/>
</dbReference>
<reference evidence="5" key="1">
    <citation type="submission" date="2023-10" db="EMBL/GenBank/DDBJ databases">
        <authorList>
            <person name="Noh H."/>
        </authorList>
    </citation>
    <scope>NUCLEOTIDE SEQUENCE</scope>
    <source>
        <strain evidence="5">DUCC4014</strain>
    </source>
</reference>
<keyword evidence="2 5" id="KW-0436">Ligase</keyword>